<dbReference type="Proteomes" id="UP000798808">
    <property type="component" value="Unassembled WGS sequence"/>
</dbReference>
<organism evidence="4 5">
    <name type="scientific">Fulvivirga kasyanovii</name>
    <dbReference type="NCBI Taxonomy" id="396812"/>
    <lineage>
        <taxon>Bacteria</taxon>
        <taxon>Pseudomonadati</taxon>
        <taxon>Bacteroidota</taxon>
        <taxon>Cytophagia</taxon>
        <taxon>Cytophagales</taxon>
        <taxon>Fulvivirgaceae</taxon>
        <taxon>Fulvivirga</taxon>
    </lineage>
</organism>
<evidence type="ECO:0000256" key="2">
    <source>
        <dbReference type="ARBA" id="ARBA00023002"/>
    </source>
</evidence>
<dbReference type="PRINTS" id="PR00081">
    <property type="entry name" value="GDHRDH"/>
</dbReference>
<dbReference type="NCBIfam" id="NF005065">
    <property type="entry name" value="PRK06482.1"/>
    <property type="match status" value="1"/>
</dbReference>
<comment type="similarity">
    <text evidence="1 3">Belongs to the short-chain dehydrogenases/reductases (SDR) family.</text>
</comment>
<dbReference type="EMBL" id="SMLW01000517">
    <property type="protein sequence ID" value="MTI25474.1"/>
    <property type="molecule type" value="Genomic_DNA"/>
</dbReference>
<dbReference type="InterPro" id="IPR036291">
    <property type="entry name" value="NAD(P)-bd_dom_sf"/>
</dbReference>
<gene>
    <name evidence="4" type="ORF">E1163_11015</name>
</gene>
<dbReference type="PANTHER" id="PTHR43976:SF16">
    <property type="entry name" value="SHORT-CHAIN DEHYDROGENASE_REDUCTASE FAMILY PROTEIN"/>
    <property type="match status" value="1"/>
</dbReference>
<accession>A0ABW9RQA4</accession>
<sequence length="263" mass="29266">MSKTWFITGTSSGLGNIMMKKLLERGDKVFATLRNVELLDDLRQKYPNTLETAHLELTDKHEINTVVDKAFNAFGKIDVVVSNAGYGIFGAVEELTDEMIVHQIEVNLLGSIRLIKAVIPYLRSQPTGGHVIQVSSEGGQIAYPGFSLYHASKWGIEGFVESINHDLESFNIHFTIAEPGPTGTSFASSINMANKMEEYNHTSVQEIRDLINEGFGQLDNAEEVVDKIIASNDQRKPPLRIAIGDRAKTNIKKHLKERLQSLE</sequence>
<protein>
    <submittedName>
        <fullName evidence="4">SDR family oxidoreductase</fullName>
    </submittedName>
</protein>
<reference evidence="4 5" key="1">
    <citation type="submission" date="2019-02" db="EMBL/GenBank/DDBJ databases">
        <authorList>
            <person name="Goldberg S.R."/>
            <person name="Haltli B.A."/>
            <person name="Correa H."/>
            <person name="Russell K.G."/>
        </authorList>
    </citation>
    <scope>NUCLEOTIDE SEQUENCE [LARGE SCALE GENOMIC DNA]</scope>
    <source>
        <strain evidence="4 5">JCM 16186</strain>
    </source>
</reference>
<comment type="caution">
    <text evidence="4">The sequence shown here is derived from an EMBL/GenBank/DDBJ whole genome shotgun (WGS) entry which is preliminary data.</text>
</comment>
<evidence type="ECO:0000256" key="1">
    <source>
        <dbReference type="ARBA" id="ARBA00006484"/>
    </source>
</evidence>
<dbReference type="Pfam" id="PF00106">
    <property type="entry name" value="adh_short"/>
    <property type="match status" value="1"/>
</dbReference>
<dbReference type="PRINTS" id="PR00080">
    <property type="entry name" value="SDRFAMILY"/>
</dbReference>
<keyword evidence="5" id="KW-1185">Reference proteome</keyword>
<evidence type="ECO:0000313" key="5">
    <source>
        <dbReference type="Proteomes" id="UP000798808"/>
    </source>
</evidence>
<name>A0ABW9RQA4_9BACT</name>
<dbReference type="RefSeq" id="WP_155171613.1">
    <property type="nucleotide sequence ID" value="NZ_BAAAFL010000053.1"/>
</dbReference>
<dbReference type="SUPFAM" id="SSF51735">
    <property type="entry name" value="NAD(P)-binding Rossmann-fold domains"/>
    <property type="match status" value="1"/>
</dbReference>
<dbReference type="PANTHER" id="PTHR43976">
    <property type="entry name" value="SHORT CHAIN DEHYDROGENASE"/>
    <property type="match status" value="1"/>
</dbReference>
<evidence type="ECO:0000313" key="4">
    <source>
        <dbReference type="EMBL" id="MTI25474.1"/>
    </source>
</evidence>
<dbReference type="CDD" id="cd05374">
    <property type="entry name" value="17beta-HSD-like_SDR_c"/>
    <property type="match status" value="1"/>
</dbReference>
<dbReference type="Gene3D" id="3.40.50.720">
    <property type="entry name" value="NAD(P)-binding Rossmann-like Domain"/>
    <property type="match status" value="1"/>
</dbReference>
<dbReference type="InterPro" id="IPR051911">
    <property type="entry name" value="SDR_oxidoreductase"/>
</dbReference>
<evidence type="ECO:0000256" key="3">
    <source>
        <dbReference type="RuleBase" id="RU000363"/>
    </source>
</evidence>
<proteinExistence type="inferred from homology"/>
<keyword evidence="2" id="KW-0560">Oxidoreductase</keyword>
<dbReference type="InterPro" id="IPR002347">
    <property type="entry name" value="SDR_fam"/>
</dbReference>